<dbReference type="Pfam" id="PF00990">
    <property type="entry name" value="GGDEF"/>
    <property type="match status" value="1"/>
</dbReference>
<dbReference type="SMART" id="SM00091">
    <property type="entry name" value="PAS"/>
    <property type="match status" value="1"/>
</dbReference>
<dbReference type="Gene3D" id="3.30.70.270">
    <property type="match status" value="1"/>
</dbReference>
<dbReference type="InterPro" id="IPR001633">
    <property type="entry name" value="EAL_dom"/>
</dbReference>
<evidence type="ECO:0000256" key="1">
    <source>
        <dbReference type="SAM" id="Coils"/>
    </source>
</evidence>
<evidence type="ECO:0000259" key="5">
    <source>
        <dbReference type="PROSITE" id="PS50887"/>
    </source>
</evidence>
<organism evidence="6">
    <name type="scientific">uncultured delta proteobacterium DeepAnt-32C6</name>
    <dbReference type="NCBI Taxonomy" id="357895"/>
    <lineage>
        <taxon>Bacteria</taxon>
        <taxon>Deltaproteobacteria</taxon>
        <taxon>environmental samples</taxon>
    </lineage>
</organism>
<dbReference type="InterPro" id="IPR052155">
    <property type="entry name" value="Biofilm_reg_signaling"/>
</dbReference>
<dbReference type="SUPFAM" id="SSF141868">
    <property type="entry name" value="EAL domain-like"/>
    <property type="match status" value="1"/>
</dbReference>
<dbReference type="InterPro" id="IPR013655">
    <property type="entry name" value="PAS_fold_3"/>
</dbReference>
<protein>
    <submittedName>
        <fullName evidence="6">Multidomain signal-transduction protein</fullName>
    </submittedName>
</protein>
<dbReference type="Gene3D" id="3.20.20.450">
    <property type="entry name" value="EAL domain"/>
    <property type="match status" value="1"/>
</dbReference>
<dbReference type="InterPro" id="IPR035965">
    <property type="entry name" value="PAS-like_dom_sf"/>
</dbReference>
<reference evidence="6" key="1">
    <citation type="journal article" date="2006" name="Microbiology">
        <title>Metagenomic analysis of mesopelagic Antarctic plankton reveals a novel deltaproteobacterial group.</title>
        <authorList>
            <person name="Moreira D."/>
            <person name="Rodriguez-Valera F."/>
            <person name="Lopez-Garcia P."/>
        </authorList>
    </citation>
    <scope>NUCLEOTIDE SEQUENCE</scope>
</reference>
<keyword evidence="1" id="KW-0175">Coiled coil</keyword>
<dbReference type="NCBIfam" id="TIGR00254">
    <property type="entry name" value="GGDEF"/>
    <property type="match status" value="1"/>
</dbReference>
<feature type="domain" description="PAS" evidence="2">
    <location>
        <begin position="373"/>
        <end position="445"/>
    </location>
</feature>
<dbReference type="Pfam" id="PF00563">
    <property type="entry name" value="EAL"/>
    <property type="match status" value="1"/>
</dbReference>
<dbReference type="PROSITE" id="PS50113">
    <property type="entry name" value="PAC"/>
    <property type="match status" value="1"/>
</dbReference>
<evidence type="ECO:0000259" key="2">
    <source>
        <dbReference type="PROSITE" id="PS50112"/>
    </source>
</evidence>
<dbReference type="InterPro" id="IPR000160">
    <property type="entry name" value="GGDEF_dom"/>
</dbReference>
<dbReference type="InterPro" id="IPR043128">
    <property type="entry name" value="Rev_trsase/Diguanyl_cyclase"/>
</dbReference>
<dbReference type="AlphaFoldDB" id="Q2I6K9"/>
<feature type="domain" description="GGDEF" evidence="5">
    <location>
        <begin position="534"/>
        <end position="667"/>
    </location>
</feature>
<evidence type="ECO:0000313" key="6">
    <source>
        <dbReference type="EMBL" id="ABB84845.1"/>
    </source>
</evidence>
<dbReference type="InterPro" id="IPR000014">
    <property type="entry name" value="PAS"/>
</dbReference>
<dbReference type="PROSITE" id="PS50887">
    <property type="entry name" value="GGDEF"/>
    <property type="match status" value="1"/>
</dbReference>
<dbReference type="SUPFAM" id="SSF55073">
    <property type="entry name" value="Nucleotide cyclase"/>
    <property type="match status" value="1"/>
</dbReference>
<dbReference type="CDD" id="cd00130">
    <property type="entry name" value="PAS"/>
    <property type="match status" value="1"/>
</dbReference>
<feature type="coiled-coil region" evidence="1">
    <location>
        <begin position="349"/>
        <end position="383"/>
    </location>
</feature>
<dbReference type="SUPFAM" id="SSF55785">
    <property type="entry name" value="PYP-like sensor domain (PAS domain)"/>
    <property type="match status" value="1"/>
</dbReference>
<dbReference type="Pfam" id="PF08447">
    <property type="entry name" value="PAS_3"/>
    <property type="match status" value="1"/>
</dbReference>
<feature type="domain" description="PAC" evidence="3">
    <location>
        <begin position="449"/>
        <end position="501"/>
    </location>
</feature>
<evidence type="ECO:0000259" key="3">
    <source>
        <dbReference type="PROSITE" id="PS50113"/>
    </source>
</evidence>
<dbReference type="PROSITE" id="PS50112">
    <property type="entry name" value="PAS"/>
    <property type="match status" value="1"/>
</dbReference>
<dbReference type="InterPro" id="IPR035919">
    <property type="entry name" value="EAL_sf"/>
</dbReference>
<sequence length="955" mass="107209">MGTELAKTNFFLEEVSCRVCQPLFLHMRQAGVDEGRLYEGLAIDVETLHNPRARMPWDVFAEMCDRAEGLAGPVTGAELLEGHRIIRAIAGLMTNPHLLYKAMNRWFGPSTFRIVEHSCEDLTNNRLRISLTIPPSYRDSPAFFRISGTIFTVFPRLLGQPEAVVQLEIAPRRCVYTIAPPPSRSLLARFRRGLRVFRSGRSVVEELGTQEDQLRASYQGLLQAHAQIKAQAGRLATINTLGRELTRHTELTQLVSTIMDVLRDHAGVNAAELWTRGRDDDSLRLMRTMGTPDTLEGPSESRPLIAGGRPTGRLDLWVKAECRDAVTLSAELTPWIALALENARSFTALEAHRTLLQDKVHALEQAEEALRQSKERYELAVRGSNDGIWDWSLDSGVVHYSTRWKQMLGCELTDVKETIPEWFDRIHPDDLVRVKRLLNKHLSGELPHFEAEHRMRHRDGKYSWMLTRGEAVRHPDGTPYRIAGSQSDITARKIAEDQLRHDAYHDVLCGLANRALFMERLERAIKRLNRRDDYLYAVLFVDLDRFKNINDGLGHLAGDSLLIELSTRLSGYVRETDTLARLGGDEFAVLLEDICSPLDAQRAAQRFQEALTTPFQLKGQEVFVTASIGIALGNRSYSGAEEVLRDADTALFYAKDGGRARHETFQRGMHLRAQARLQLENDLRRSVDRGDFHLVFHPIVDVESCEIAGFEALVRWMHHDRGQVSPEDFIGVCEETGLIIPLGKLVIEGACEAIAEWRQRHPELSPPTISINVSPRQLSAEGLVDDVRHALERWKLAPQLLTLEITESALLDDIDSSIQVLKDLKDLGVGLQIDDFGTGYSSLSYLSQLPIDALKIDRSFLRDMTSDTNQFNIVSAIITLAHSLDLEVTAEGVEHVAQLDELRRLRCNHAQGYYFTTPISSDQACALWRTGLMNPPSPAALPAPSPSAPCSEPGT</sequence>
<dbReference type="CDD" id="cd01949">
    <property type="entry name" value="GGDEF"/>
    <property type="match status" value="1"/>
</dbReference>
<feature type="domain" description="EAL" evidence="4">
    <location>
        <begin position="676"/>
        <end position="932"/>
    </location>
</feature>
<dbReference type="Gene3D" id="3.30.450.20">
    <property type="entry name" value="PAS domain"/>
    <property type="match status" value="1"/>
</dbReference>
<dbReference type="PANTHER" id="PTHR44757:SF2">
    <property type="entry name" value="BIOFILM ARCHITECTURE MAINTENANCE PROTEIN MBAA"/>
    <property type="match status" value="1"/>
</dbReference>
<dbReference type="PROSITE" id="PS50883">
    <property type="entry name" value="EAL"/>
    <property type="match status" value="1"/>
</dbReference>
<accession>Q2I6K9</accession>
<dbReference type="SUPFAM" id="SSF55781">
    <property type="entry name" value="GAF domain-like"/>
    <property type="match status" value="1"/>
</dbReference>
<dbReference type="CDD" id="cd01948">
    <property type="entry name" value="EAL"/>
    <property type="match status" value="1"/>
</dbReference>
<proteinExistence type="predicted"/>
<dbReference type="SMART" id="SM00052">
    <property type="entry name" value="EAL"/>
    <property type="match status" value="1"/>
</dbReference>
<dbReference type="PANTHER" id="PTHR44757">
    <property type="entry name" value="DIGUANYLATE CYCLASE DGCP"/>
    <property type="match status" value="1"/>
</dbReference>
<dbReference type="EMBL" id="DQ267496">
    <property type="protein sequence ID" value="ABB84845.1"/>
    <property type="molecule type" value="Genomic_DNA"/>
</dbReference>
<dbReference type="InterPro" id="IPR029787">
    <property type="entry name" value="Nucleotide_cyclase"/>
</dbReference>
<dbReference type="NCBIfam" id="TIGR00229">
    <property type="entry name" value="sensory_box"/>
    <property type="match status" value="1"/>
</dbReference>
<dbReference type="SMART" id="SM00086">
    <property type="entry name" value="PAC"/>
    <property type="match status" value="1"/>
</dbReference>
<dbReference type="InterPro" id="IPR000700">
    <property type="entry name" value="PAS-assoc_C"/>
</dbReference>
<name>Q2I6K9_9DELT</name>
<dbReference type="SMART" id="SM00267">
    <property type="entry name" value="GGDEF"/>
    <property type="match status" value="1"/>
</dbReference>
<evidence type="ECO:0000259" key="4">
    <source>
        <dbReference type="PROSITE" id="PS50883"/>
    </source>
</evidence>
<dbReference type="InterPro" id="IPR001610">
    <property type="entry name" value="PAC"/>
</dbReference>